<dbReference type="GO" id="GO:0003677">
    <property type="term" value="F:DNA binding"/>
    <property type="evidence" value="ECO:0007669"/>
    <property type="project" value="InterPro"/>
</dbReference>
<dbReference type="OrthoDB" id="1034290at2"/>
<evidence type="ECO:0000313" key="2">
    <source>
        <dbReference type="EMBL" id="TXK46944.1"/>
    </source>
</evidence>
<dbReference type="AlphaFoldDB" id="A0A5C8KAW7"/>
<dbReference type="EMBL" id="VRTY01000031">
    <property type="protein sequence ID" value="TXK46944.1"/>
    <property type="molecule type" value="Genomic_DNA"/>
</dbReference>
<dbReference type="PROSITE" id="PS50943">
    <property type="entry name" value="HTH_CROC1"/>
    <property type="match status" value="1"/>
</dbReference>
<reference evidence="2 3" key="1">
    <citation type="submission" date="2019-08" db="EMBL/GenBank/DDBJ databases">
        <authorList>
            <person name="Shi S."/>
        </authorList>
    </citation>
    <scope>NUCLEOTIDE SEQUENCE [LARGE SCALE GENOMIC DNA]</scope>
    <source>
        <strain evidence="2 3">GY10130</strain>
    </source>
</reference>
<dbReference type="InterPro" id="IPR010982">
    <property type="entry name" value="Lambda_DNA-bd_dom_sf"/>
</dbReference>
<dbReference type="SUPFAM" id="SSF47413">
    <property type="entry name" value="lambda repressor-like DNA-binding domains"/>
    <property type="match status" value="1"/>
</dbReference>
<accession>A0A5C8KAW7</accession>
<dbReference type="CDD" id="cd00093">
    <property type="entry name" value="HTH_XRE"/>
    <property type="match status" value="1"/>
</dbReference>
<dbReference type="Gene3D" id="1.10.260.40">
    <property type="entry name" value="lambda repressor-like DNA-binding domains"/>
    <property type="match status" value="1"/>
</dbReference>
<feature type="domain" description="HTH cro/C1-type" evidence="1">
    <location>
        <begin position="5"/>
        <end position="60"/>
    </location>
</feature>
<protein>
    <submittedName>
        <fullName evidence="2">Helix-turn-helix transcriptional regulator</fullName>
    </submittedName>
</protein>
<dbReference type="InterPro" id="IPR001387">
    <property type="entry name" value="Cro/C1-type_HTH"/>
</dbReference>
<dbReference type="Pfam" id="PF01381">
    <property type="entry name" value="HTH_3"/>
    <property type="match status" value="1"/>
</dbReference>
<evidence type="ECO:0000313" key="3">
    <source>
        <dbReference type="Proteomes" id="UP000321926"/>
    </source>
</evidence>
<dbReference type="RefSeq" id="WP_147921608.1">
    <property type="nucleotide sequence ID" value="NZ_VRTY01000031.1"/>
</dbReference>
<dbReference type="Proteomes" id="UP000321926">
    <property type="component" value="Unassembled WGS sequence"/>
</dbReference>
<name>A0A5C8KAW7_9BACT</name>
<keyword evidence="3" id="KW-1185">Reference proteome</keyword>
<dbReference type="SMART" id="SM00530">
    <property type="entry name" value="HTH_XRE"/>
    <property type="match status" value="1"/>
</dbReference>
<comment type="caution">
    <text evidence="2">The sequence shown here is derived from an EMBL/GenBank/DDBJ whole genome shotgun (WGS) entry which is preliminary data.</text>
</comment>
<proteinExistence type="predicted"/>
<sequence>MIDRIKELMEAKGLTSTQLADGVDVPRAVVSHILSGRNKPSLDVMVKILSVHRDVNTEWLLLGEGSMYAKNFSSQITSSNSEKAAAEAENLIDTIPRASPSLENIPSGKVVPNVQPAAAQASKTLERIVYFYSDKTFEAYMPG</sequence>
<gene>
    <name evidence="2" type="ORF">FVR03_10000</name>
</gene>
<evidence type="ECO:0000259" key="1">
    <source>
        <dbReference type="PROSITE" id="PS50943"/>
    </source>
</evidence>
<organism evidence="2 3">
    <name type="scientific">Pontibacter qinzhouensis</name>
    <dbReference type="NCBI Taxonomy" id="2603253"/>
    <lineage>
        <taxon>Bacteria</taxon>
        <taxon>Pseudomonadati</taxon>
        <taxon>Bacteroidota</taxon>
        <taxon>Cytophagia</taxon>
        <taxon>Cytophagales</taxon>
        <taxon>Hymenobacteraceae</taxon>
        <taxon>Pontibacter</taxon>
    </lineage>
</organism>